<dbReference type="SMART" id="SM00388">
    <property type="entry name" value="HisKA"/>
    <property type="match status" value="1"/>
</dbReference>
<dbReference type="InterPro" id="IPR013767">
    <property type="entry name" value="PAS_fold"/>
</dbReference>
<feature type="modified residue" description="4-aspartylphosphate" evidence="9">
    <location>
        <position position="883"/>
    </location>
</feature>
<dbReference type="InterPro" id="IPR035965">
    <property type="entry name" value="PAS-like_dom_sf"/>
</dbReference>
<dbReference type="RefSeq" id="WP_248342524.1">
    <property type="nucleotide sequence ID" value="NZ_AP025592.1"/>
</dbReference>
<keyword evidence="10" id="KW-0472">Membrane</keyword>
<accession>A0ABN6NA72</accession>
<feature type="domain" description="PAS" evidence="13">
    <location>
        <begin position="449"/>
        <end position="494"/>
    </location>
</feature>
<keyword evidence="4" id="KW-0808">Transferase</keyword>
<dbReference type="Gene3D" id="1.10.287.130">
    <property type="match status" value="1"/>
</dbReference>
<dbReference type="InterPro" id="IPR036097">
    <property type="entry name" value="HisK_dim/P_sf"/>
</dbReference>
<dbReference type="Gene3D" id="3.30.565.10">
    <property type="entry name" value="Histidine kinase-like ATPase, C-terminal domain"/>
    <property type="match status" value="1"/>
</dbReference>
<dbReference type="SMART" id="SM00091">
    <property type="entry name" value="PAS"/>
    <property type="match status" value="2"/>
</dbReference>
<dbReference type="PRINTS" id="PR00344">
    <property type="entry name" value="BCTRLSENSOR"/>
</dbReference>
<dbReference type="Pfam" id="PF08448">
    <property type="entry name" value="PAS_4"/>
    <property type="match status" value="1"/>
</dbReference>
<evidence type="ECO:0000256" key="1">
    <source>
        <dbReference type="ARBA" id="ARBA00000085"/>
    </source>
</evidence>
<evidence type="ECO:0000256" key="10">
    <source>
        <dbReference type="SAM" id="Phobius"/>
    </source>
</evidence>
<sequence length="953" mass="103698">MPDHLRAKAWATPLAVFAVLAATLCGGAFVHLRAFQRETRERVDRELSALADVKVAQVVAWREHQVREWSDLLANSFAMEAIERVLAGDPEPRLRMQLLDLLEREGASAEADCVELRDGAGELVLATRSRPGDPDDLRLLRLSRERGAPVLSDLERDADGFVLAIARPAQVPGGEAGLIVRFDLQRSLTPIALWRPRHDSSTEALIARVSQREVVPLSLLPGASAGLSFPIEGTSAIARAARGETGVRASRDRYGREVLAAVRRVPGSTWVLAVKADAAELLAPAHDRTFQLGVAVVLLLLLGSGLLISWWRGQVAALRARHGELSARAARQRFDALWTQAHDIVLVLDSRGALVEVNDRAVAVYGRRREELIGTHVVGLRTPAAAAIWSSQWAQAWRDGHLVAEAEHRRADGSTFPIELSLQVVPVGEERFAFAVCRDVTERNRAARVAREHAALLANMTDAVMALDRAGVITAWAGSAERMYGWTAEEAVGRLAHELIRARFTGTTREAYWAEIERCGTARAETVQLRKGGTEIPVEITATALRDAAGRVVGAVGVNRDLTEQRRQEADRQRLQSELVFADRLASIGTLSAGVAHEINNPLSYLLANLDFVEQQLSGEGPALDRVSPSELVEALRESRDGARRIGEIVRGLRTFSRKDTAGARRGADVRTAADAAVRMAQAQARPRARLVTDLRETAPVSATEHELAQVVLNLVMNAIQAIPEGAPERNEVRVTSRVHPGGRVELTIGDTGSGIAPEHLSRIFDPFFTTKPVGEGSGLGLAICHGLVDGMGGVISVESELGRGTTFTLDLPPATAEQTELPLASPPGRRRGRILIVDDEPLVLSSIRRTLEPEHEVETLSDPRAAVERLAAGEHFDLVVCDLVMPELSGMDCYEELSRRRPDAARRMVFLTGGAFTPRSRAFLDQNPGRWMEKPFDPEALRTRVAAALAAA</sequence>
<keyword evidence="10" id="KW-0812">Transmembrane</keyword>
<dbReference type="CDD" id="cd00130">
    <property type="entry name" value="PAS"/>
    <property type="match status" value="2"/>
</dbReference>
<dbReference type="Pfam" id="PF00989">
    <property type="entry name" value="PAS"/>
    <property type="match status" value="1"/>
</dbReference>
<feature type="transmembrane region" description="Helical" evidence="10">
    <location>
        <begin position="292"/>
        <end position="311"/>
    </location>
</feature>
<evidence type="ECO:0000256" key="5">
    <source>
        <dbReference type="ARBA" id="ARBA00022741"/>
    </source>
</evidence>
<evidence type="ECO:0000259" key="11">
    <source>
        <dbReference type="PROSITE" id="PS50109"/>
    </source>
</evidence>
<evidence type="ECO:0000259" key="13">
    <source>
        <dbReference type="PROSITE" id="PS50112"/>
    </source>
</evidence>
<feature type="domain" description="PAC" evidence="14">
    <location>
        <begin position="522"/>
        <end position="574"/>
    </location>
</feature>
<dbReference type="Gene3D" id="3.30.450.20">
    <property type="entry name" value="PAS domain"/>
    <property type="match status" value="2"/>
</dbReference>
<dbReference type="EC" id="2.7.13.3" evidence="2"/>
<dbReference type="PANTHER" id="PTHR43065:SF46">
    <property type="entry name" value="C4-DICARBOXYLATE TRANSPORT SENSOR PROTEIN DCTB"/>
    <property type="match status" value="1"/>
</dbReference>
<dbReference type="NCBIfam" id="TIGR00229">
    <property type="entry name" value="sensory_box"/>
    <property type="match status" value="2"/>
</dbReference>
<dbReference type="InterPro" id="IPR003661">
    <property type="entry name" value="HisK_dim/P_dom"/>
</dbReference>
<dbReference type="InterPro" id="IPR001789">
    <property type="entry name" value="Sig_transdc_resp-reg_receiver"/>
</dbReference>
<dbReference type="Pfam" id="PF00072">
    <property type="entry name" value="Response_reg"/>
    <property type="match status" value="1"/>
</dbReference>
<dbReference type="InterPro" id="IPR000700">
    <property type="entry name" value="PAS-assoc_C"/>
</dbReference>
<name>A0ABN6NA72_9BACT</name>
<dbReference type="InterPro" id="IPR011006">
    <property type="entry name" value="CheY-like_superfamily"/>
</dbReference>
<feature type="domain" description="Histidine kinase" evidence="11">
    <location>
        <begin position="594"/>
        <end position="816"/>
    </location>
</feature>
<dbReference type="SUPFAM" id="SSF55874">
    <property type="entry name" value="ATPase domain of HSP90 chaperone/DNA topoisomerase II/histidine kinase"/>
    <property type="match status" value="1"/>
</dbReference>
<dbReference type="SUPFAM" id="SSF52172">
    <property type="entry name" value="CheY-like"/>
    <property type="match status" value="1"/>
</dbReference>
<dbReference type="SUPFAM" id="SSF55785">
    <property type="entry name" value="PYP-like sensor domain (PAS domain)"/>
    <property type="match status" value="2"/>
</dbReference>
<evidence type="ECO:0000256" key="9">
    <source>
        <dbReference type="PROSITE-ProRule" id="PRU00169"/>
    </source>
</evidence>
<dbReference type="PROSITE" id="PS50113">
    <property type="entry name" value="PAC"/>
    <property type="match status" value="1"/>
</dbReference>
<dbReference type="Pfam" id="PF02518">
    <property type="entry name" value="HATPase_c"/>
    <property type="match status" value="1"/>
</dbReference>
<dbReference type="Proteomes" id="UP001162734">
    <property type="component" value="Chromosome"/>
</dbReference>
<dbReference type="InterPro" id="IPR004358">
    <property type="entry name" value="Sig_transdc_His_kin-like_C"/>
</dbReference>
<dbReference type="Pfam" id="PF00512">
    <property type="entry name" value="HisKA"/>
    <property type="match status" value="1"/>
</dbReference>
<keyword evidence="3 9" id="KW-0597">Phosphoprotein</keyword>
<keyword evidence="8" id="KW-0902">Two-component regulatory system</keyword>
<evidence type="ECO:0000256" key="8">
    <source>
        <dbReference type="ARBA" id="ARBA00023012"/>
    </source>
</evidence>
<organism evidence="15 16">
    <name type="scientific">Anaeromyxobacter paludicola</name>
    <dbReference type="NCBI Taxonomy" id="2918171"/>
    <lineage>
        <taxon>Bacteria</taxon>
        <taxon>Pseudomonadati</taxon>
        <taxon>Myxococcota</taxon>
        <taxon>Myxococcia</taxon>
        <taxon>Myxococcales</taxon>
        <taxon>Cystobacterineae</taxon>
        <taxon>Anaeromyxobacteraceae</taxon>
        <taxon>Anaeromyxobacter</taxon>
    </lineage>
</organism>
<dbReference type="SUPFAM" id="SSF47384">
    <property type="entry name" value="Homodimeric domain of signal transducing histidine kinase"/>
    <property type="match status" value="1"/>
</dbReference>
<evidence type="ECO:0000256" key="3">
    <source>
        <dbReference type="ARBA" id="ARBA00022553"/>
    </source>
</evidence>
<dbReference type="CDD" id="cd00082">
    <property type="entry name" value="HisKA"/>
    <property type="match status" value="1"/>
</dbReference>
<gene>
    <name evidence="15" type="ORF">AMPC_32430</name>
</gene>
<keyword evidence="7" id="KW-0067">ATP-binding</keyword>
<dbReference type="InterPro" id="IPR001610">
    <property type="entry name" value="PAC"/>
</dbReference>
<comment type="catalytic activity">
    <reaction evidence="1">
        <text>ATP + protein L-histidine = ADP + protein N-phospho-L-histidine.</text>
        <dbReference type="EC" id="2.7.13.3"/>
    </reaction>
</comment>
<dbReference type="SMART" id="SM00448">
    <property type="entry name" value="REC"/>
    <property type="match status" value="1"/>
</dbReference>
<dbReference type="PROSITE" id="PS50110">
    <property type="entry name" value="RESPONSE_REGULATORY"/>
    <property type="match status" value="1"/>
</dbReference>
<evidence type="ECO:0000259" key="14">
    <source>
        <dbReference type="PROSITE" id="PS50113"/>
    </source>
</evidence>
<dbReference type="Gene3D" id="3.40.50.2300">
    <property type="match status" value="1"/>
</dbReference>
<feature type="domain" description="PAS" evidence="13">
    <location>
        <begin position="330"/>
        <end position="378"/>
    </location>
</feature>
<feature type="transmembrane region" description="Helical" evidence="10">
    <location>
        <begin position="12"/>
        <end position="32"/>
    </location>
</feature>
<dbReference type="PROSITE" id="PS50109">
    <property type="entry name" value="HIS_KIN"/>
    <property type="match status" value="1"/>
</dbReference>
<keyword evidence="5" id="KW-0547">Nucleotide-binding</keyword>
<proteinExistence type="predicted"/>
<keyword evidence="16" id="KW-1185">Reference proteome</keyword>
<evidence type="ECO:0000313" key="15">
    <source>
        <dbReference type="EMBL" id="BDG10130.1"/>
    </source>
</evidence>
<dbReference type="InterPro" id="IPR013656">
    <property type="entry name" value="PAS_4"/>
</dbReference>
<keyword evidence="10" id="KW-1133">Transmembrane helix</keyword>
<dbReference type="SMART" id="SM00387">
    <property type="entry name" value="HATPase_c"/>
    <property type="match status" value="1"/>
</dbReference>
<protein>
    <recommendedName>
        <fullName evidence="2">histidine kinase</fullName>
        <ecNumber evidence="2">2.7.13.3</ecNumber>
    </recommendedName>
</protein>
<keyword evidence="6" id="KW-0418">Kinase</keyword>
<dbReference type="InterPro" id="IPR003594">
    <property type="entry name" value="HATPase_dom"/>
</dbReference>
<dbReference type="InterPro" id="IPR005467">
    <property type="entry name" value="His_kinase_dom"/>
</dbReference>
<dbReference type="InterPro" id="IPR036890">
    <property type="entry name" value="HATPase_C_sf"/>
</dbReference>
<reference evidence="16" key="1">
    <citation type="journal article" date="2022" name="Int. J. Syst. Evol. Microbiol.">
        <title>Anaeromyxobacter oryzae sp. nov., Anaeromyxobacter diazotrophicus sp. nov. and Anaeromyxobacter paludicola sp. nov., isolated from paddy soils.</title>
        <authorList>
            <person name="Itoh H."/>
            <person name="Xu Z."/>
            <person name="Mise K."/>
            <person name="Masuda Y."/>
            <person name="Ushijima N."/>
            <person name="Hayakawa C."/>
            <person name="Shiratori Y."/>
            <person name="Senoo K."/>
        </authorList>
    </citation>
    <scope>NUCLEOTIDE SEQUENCE [LARGE SCALE GENOMIC DNA]</scope>
    <source>
        <strain evidence="16">Red630</strain>
    </source>
</reference>
<evidence type="ECO:0000256" key="6">
    <source>
        <dbReference type="ARBA" id="ARBA00022777"/>
    </source>
</evidence>
<dbReference type="PANTHER" id="PTHR43065">
    <property type="entry name" value="SENSOR HISTIDINE KINASE"/>
    <property type="match status" value="1"/>
</dbReference>
<dbReference type="SMART" id="SM00086">
    <property type="entry name" value="PAC"/>
    <property type="match status" value="2"/>
</dbReference>
<evidence type="ECO:0000256" key="4">
    <source>
        <dbReference type="ARBA" id="ARBA00022679"/>
    </source>
</evidence>
<evidence type="ECO:0000256" key="2">
    <source>
        <dbReference type="ARBA" id="ARBA00012438"/>
    </source>
</evidence>
<evidence type="ECO:0000256" key="7">
    <source>
        <dbReference type="ARBA" id="ARBA00022840"/>
    </source>
</evidence>
<evidence type="ECO:0000313" key="16">
    <source>
        <dbReference type="Proteomes" id="UP001162734"/>
    </source>
</evidence>
<evidence type="ECO:0000259" key="12">
    <source>
        <dbReference type="PROSITE" id="PS50110"/>
    </source>
</evidence>
<dbReference type="InterPro" id="IPR000014">
    <property type="entry name" value="PAS"/>
</dbReference>
<dbReference type="PROSITE" id="PS50112">
    <property type="entry name" value="PAS"/>
    <property type="match status" value="2"/>
</dbReference>
<dbReference type="EMBL" id="AP025592">
    <property type="protein sequence ID" value="BDG10130.1"/>
    <property type="molecule type" value="Genomic_DNA"/>
</dbReference>
<feature type="domain" description="Response regulatory" evidence="12">
    <location>
        <begin position="834"/>
        <end position="950"/>
    </location>
</feature>